<feature type="transmembrane region" description="Helical" evidence="17">
    <location>
        <begin position="291"/>
        <end position="309"/>
    </location>
</feature>
<feature type="transmembrane region" description="Helical" evidence="17">
    <location>
        <begin position="315"/>
        <end position="337"/>
    </location>
</feature>
<evidence type="ECO:0000256" key="11">
    <source>
        <dbReference type="ARBA" id="ARBA00022989"/>
    </source>
</evidence>
<evidence type="ECO:0000256" key="2">
    <source>
        <dbReference type="ARBA" id="ARBA00007012"/>
    </source>
</evidence>
<evidence type="ECO:0000256" key="16">
    <source>
        <dbReference type="ARBA" id="ARBA00049551"/>
    </source>
</evidence>
<keyword evidence="6 17" id="KW-0679">Respiratory chain</keyword>
<dbReference type="CTD" id="4536"/>
<keyword evidence="9 17" id="KW-1278">Translocase</keyword>
<evidence type="ECO:0000256" key="9">
    <source>
        <dbReference type="ARBA" id="ARBA00022967"/>
    </source>
</evidence>
<dbReference type="InterPro" id="IPR001750">
    <property type="entry name" value="ND/Mrp_TM"/>
</dbReference>
<feature type="domain" description="NADH:quinone oxidoreductase/Mrp antiporter transmembrane" evidence="18">
    <location>
        <begin position="24"/>
        <end position="288"/>
    </location>
</feature>
<dbReference type="Pfam" id="PF00361">
    <property type="entry name" value="Proton_antipo_M"/>
    <property type="match status" value="1"/>
</dbReference>
<keyword evidence="7 17" id="KW-0812">Transmembrane</keyword>
<name>A0A6H1PHT7_9MOLL</name>
<dbReference type="GO" id="GO:0006120">
    <property type="term" value="P:mitochondrial electron transport, NADH to ubiquinone"/>
    <property type="evidence" value="ECO:0007669"/>
    <property type="project" value="InterPro"/>
</dbReference>
<comment type="similarity">
    <text evidence="2 17">Belongs to the complex I subunit 2 family.</text>
</comment>
<keyword evidence="10 17" id="KW-0249">Electron transport</keyword>
<feature type="transmembrane region" description="Helical" evidence="17">
    <location>
        <begin position="202"/>
        <end position="221"/>
    </location>
</feature>
<sequence>MVNFPFVMVFSFIMVFGTLFSLSSSQWFGVWLGLEINLLSFVPIMVEKGGSLETEAAVKYFLVQAVGSAFFLLGILGLNNNYSVWEYSMGGGLFNFSLLVFAVVMKLGSAPLHFWVPGVVGSLSWFCNFLLLTWQKIVPLFILCSFLDMSKFVLLVLVFMSSLFGGVGGVNQSSIRSIIAYSSILHLGWILGASVLGFVFSFFYFLLYSLILAFFCILMVEFESVMSKQFLDIYVWGGNLRGMLVYMLLSLGGMPPMLGFFGKWVVLVGLIQSGYLFMSIVLVLGSILSLYYYLVLSFSLILSFGSVIIKKEVQSLVLSGLGIFMNLFGLIGVFWFFMLS</sequence>
<gene>
    <name evidence="19" type="primary">ND2</name>
</gene>
<keyword evidence="14 17" id="KW-0496">Mitochondrion</keyword>
<evidence type="ECO:0000256" key="3">
    <source>
        <dbReference type="ARBA" id="ARBA00012944"/>
    </source>
</evidence>
<dbReference type="PANTHER" id="PTHR46552">
    <property type="entry name" value="NADH-UBIQUINONE OXIDOREDUCTASE CHAIN 2"/>
    <property type="match status" value="1"/>
</dbReference>
<keyword evidence="15 17" id="KW-0472">Membrane</keyword>
<evidence type="ECO:0000256" key="8">
    <source>
        <dbReference type="ARBA" id="ARBA00022792"/>
    </source>
</evidence>
<evidence type="ECO:0000256" key="1">
    <source>
        <dbReference type="ARBA" id="ARBA00004448"/>
    </source>
</evidence>
<dbReference type="EC" id="7.1.1.2" evidence="3 17"/>
<comment type="catalytic activity">
    <reaction evidence="16 17">
        <text>a ubiquinone + NADH + 5 H(+)(in) = a ubiquinol + NAD(+) + 4 H(+)(out)</text>
        <dbReference type="Rhea" id="RHEA:29091"/>
        <dbReference type="Rhea" id="RHEA-COMP:9565"/>
        <dbReference type="Rhea" id="RHEA-COMP:9566"/>
        <dbReference type="ChEBI" id="CHEBI:15378"/>
        <dbReference type="ChEBI" id="CHEBI:16389"/>
        <dbReference type="ChEBI" id="CHEBI:17976"/>
        <dbReference type="ChEBI" id="CHEBI:57540"/>
        <dbReference type="ChEBI" id="CHEBI:57945"/>
        <dbReference type="EC" id="7.1.1.2"/>
    </reaction>
</comment>
<dbReference type="PRINTS" id="PR01436">
    <property type="entry name" value="NADHDHGNASE2"/>
</dbReference>
<evidence type="ECO:0000259" key="18">
    <source>
        <dbReference type="Pfam" id="PF00361"/>
    </source>
</evidence>
<proteinExistence type="inferred from homology"/>
<keyword evidence="8 17" id="KW-0999">Mitochondrion inner membrane</keyword>
<evidence type="ECO:0000256" key="7">
    <source>
        <dbReference type="ARBA" id="ARBA00022692"/>
    </source>
</evidence>
<geneLocation type="mitochondrion" evidence="19"/>
<evidence type="ECO:0000256" key="10">
    <source>
        <dbReference type="ARBA" id="ARBA00022982"/>
    </source>
</evidence>
<organism evidence="19">
    <name type="scientific">Acanthochitona avicula</name>
    <dbReference type="NCBI Taxonomy" id="1503212"/>
    <lineage>
        <taxon>Eukaryota</taxon>
        <taxon>Metazoa</taxon>
        <taxon>Spiralia</taxon>
        <taxon>Lophotrochozoa</taxon>
        <taxon>Mollusca</taxon>
        <taxon>Polyplacophora</taxon>
        <taxon>Neoloricata</taxon>
        <taxon>Chitonida</taxon>
        <taxon>Acanthochitonina</taxon>
        <taxon>Acanthochitonidae</taxon>
        <taxon>Acanthochitona</taxon>
    </lineage>
</organism>
<keyword evidence="12 17" id="KW-0520">NAD</keyword>
<comment type="subcellular location">
    <subcellularLocation>
        <location evidence="1 17">Mitochondrion inner membrane</location>
        <topology evidence="1 17">Multi-pass membrane protein</topology>
    </subcellularLocation>
</comment>
<dbReference type="RefSeq" id="YP_009773441.1">
    <property type="nucleotide sequence ID" value="NC_047426.1"/>
</dbReference>
<dbReference type="PANTHER" id="PTHR46552:SF1">
    <property type="entry name" value="NADH-UBIQUINONE OXIDOREDUCTASE CHAIN 2"/>
    <property type="match status" value="1"/>
</dbReference>
<feature type="transmembrane region" description="Helical" evidence="17">
    <location>
        <begin position="58"/>
        <end position="78"/>
    </location>
</feature>
<dbReference type="AlphaFoldDB" id="A0A6H1PHT7"/>
<dbReference type="InterPro" id="IPR050175">
    <property type="entry name" value="Complex_I_Subunit_2"/>
</dbReference>
<feature type="transmembrane region" description="Helical" evidence="17">
    <location>
        <begin position="264"/>
        <end position="284"/>
    </location>
</feature>
<feature type="transmembrane region" description="Helical" evidence="17">
    <location>
        <begin position="112"/>
        <end position="132"/>
    </location>
</feature>
<reference evidence="19" key="1">
    <citation type="journal article" date="2020" name="BMC Evol. Biol.">
        <title>A mitogenomic phylogeny of chitons (Mollusca: Polyplacophora).</title>
        <authorList>
            <person name="Irisarri I."/>
            <person name="Uribe J.E."/>
            <person name="Eernisse D.J."/>
            <person name="Zardoya R."/>
        </authorList>
    </citation>
    <scope>NUCLEOTIDE SEQUENCE</scope>
</reference>
<evidence type="ECO:0000256" key="12">
    <source>
        <dbReference type="ARBA" id="ARBA00023027"/>
    </source>
</evidence>
<accession>A0A6H1PHT7</accession>
<feature type="transmembrane region" description="Helical" evidence="17">
    <location>
        <begin position="84"/>
        <end position="105"/>
    </location>
</feature>
<dbReference type="GeneID" id="54615093"/>
<evidence type="ECO:0000256" key="6">
    <source>
        <dbReference type="ARBA" id="ARBA00022660"/>
    </source>
</evidence>
<evidence type="ECO:0000256" key="15">
    <source>
        <dbReference type="ARBA" id="ARBA00023136"/>
    </source>
</evidence>
<feature type="transmembrane region" description="Helical" evidence="17">
    <location>
        <begin position="233"/>
        <end position="252"/>
    </location>
</feature>
<comment type="function">
    <text evidence="17">Core subunit of the mitochondrial membrane respiratory chain NADH dehydrogenase (Complex I) which catalyzes electron transfer from NADH through the respiratory chain, using ubiquinone as an electron acceptor. Essential for the catalytic activity and assembly of complex I.</text>
</comment>
<keyword evidence="5" id="KW-0813">Transport</keyword>
<evidence type="ECO:0000256" key="13">
    <source>
        <dbReference type="ARBA" id="ARBA00023075"/>
    </source>
</evidence>
<dbReference type="EMBL" id="MN864063">
    <property type="protein sequence ID" value="QIZ12681.1"/>
    <property type="molecule type" value="Genomic_DNA"/>
</dbReference>
<feature type="transmembrane region" description="Helical" evidence="17">
    <location>
        <begin position="28"/>
        <end position="46"/>
    </location>
</feature>
<keyword evidence="13 17" id="KW-0830">Ubiquinone</keyword>
<keyword evidence="11 17" id="KW-1133">Transmembrane helix</keyword>
<evidence type="ECO:0000256" key="17">
    <source>
        <dbReference type="RuleBase" id="RU003403"/>
    </source>
</evidence>
<evidence type="ECO:0000256" key="4">
    <source>
        <dbReference type="ARBA" id="ARBA00021008"/>
    </source>
</evidence>
<evidence type="ECO:0000256" key="5">
    <source>
        <dbReference type="ARBA" id="ARBA00022448"/>
    </source>
</evidence>
<feature type="transmembrane region" description="Helical" evidence="17">
    <location>
        <begin position="5"/>
        <end position="22"/>
    </location>
</feature>
<evidence type="ECO:0000313" key="19">
    <source>
        <dbReference type="EMBL" id="QIZ12681.1"/>
    </source>
</evidence>
<dbReference type="InterPro" id="IPR003917">
    <property type="entry name" value="NADH_UbQ_OxRdtase_chain2"/>
</dbReference>
<dbReference type="GO" id="GO:0008137">
    <property type="term" value="F:NADH dehydrogenase (ubiquinone) activity"/>
    <property type="evidence" value="ECO:0007669"/>
    <property type="project" value="UniProtKB-EC"/>
</dbReference>
<evidence type="ECO:0000256" key="14">
    <source>
        <dbReference type="ARBA" id="ARBA00023128"/>
    </source>
</evidence>
<feature type="transmembrane region" description="Helical" evidence="17">
    <location>
        <begin position="178"/>
        <end position="196"/>
    </location>
</feature>
<protein>
    <recommendedName>
        <fullName evidence="4 17">NADH-ubiquinone oxidoreductase chain 2</fullName>
        <ecNumber evidence="3 17">7.1.1.2</ecNumber>
    </recommendedName>
</protein>
<dbReference type="GO" id="GO:0005743">
    <property type="term" value="C:mitochondrial inner membrane"/>
    <property type="evidence" value="ECO:0007669"/>
    <property type="project" value="UniProtKB-SubCell"/>
</dbReference>